<reference evidence="9" key="2">
    <citation type="submission" date="2018-05" db="EMBL/GenBank/DDBJ databases">
        <title>Genome Sequencing of selected type strains of the family Eggerthellaceae.</title>
        <authorList>
            <person name="Danylec N."/>
            <person name="Stoll D.A."/>
            <person name="Doetsch A."/>
            <person name="Huch M."/>
        </authorList>
    </citation>
    <scope>NUCLEOTIDE SEQUENCE [LARGE SCALE GENOMIC DNA]</scope>
    <source>
        <strain evidence="9">DSM 16107</strain>
    </source>
</reference>
<evidence type="ECO:0000313" key="9">
    <source>
        <dbReference type="Proteomes" id="UP000270112"/>
    </source>
</evidence>
<dbReference type="AlphaFoldDB" id="A0A3N0IUG6"/>
<keyword evidence="2" id="KW-0479">Metal-binding</keyword>
<dbReference type="Gene3D" id="3.20.20.70">
    <property type="entry name" value="Aldolase class I"/>
    <property type="match status" value="1"/>
</dbReference>
<accession>A0A3N0IUG6</accession>
<dbReference type="SFLD" id="SFLDS00029">
    <property type="entry name" value="Radical_SAM"/>
    <property type="match status" value="1"/>
</dbReference>
<dbReference type="InterPro" id="IPR007197">
    <property type="entry name" value="rSAM"/>
</dbReference>
<evidence type="ECO:0000256" key="4">
    <source>
        <dbReference type="ARBA" id="ARBA00023014"/>
    </source>
</evidence>
<evidence type="ECO:0000256" key="3">
    <source>
        <dbReference type="ARBA" id="ARBA00023004"/>
    </source>
</evidence>
<evidence type="ECO:0000313" key="6">
    <source>
        <dbReference type="EMBL" id="RDB70829.1"/>
    </source>
</evidence>
<evidence type="ECO:0000259" key="5">
    <source>
        <dbReference type="PROSITE" id="PS51918"/>
    </source>
</evidence>
<evidence type="ECO:0000313" key="7">
    <source>
        <dbReference type="EMBL" id="RNM40336.1"/>
    </source>
</evidence>
<reference evidence="7" key="3">
    <citation type="journal article" date="2019" name="Microbiol. Resour. Announc.">
        <title>Draft Genome Sequences of Type Strains of Gordonibacter faecihominis, Paraeggerthella hongkongensis, Parvibacter caecicola,Slackia equolifaciens, Slackia faecicanis, and Slackia isoflavoniconvertens.</title>
        <authorList>
            <person name="Danylec N."/>
            <person name="Stoll D.A."/>
            <person name="Dotsch A."/>
            <person name="Huch M."/>
        </authorList>
    </citation>
    <scope>NUCLEOTIDE SEQUENCE</scope>
    <source>
        <strain evidence="7">DSM 16107</strain>
    </source>
</reference>
<dbReference type="PROSITE" id="PS51918">
    <property type="entry name" value="RADICAL_SAM"/>
    <property type="match status" value="1"/>
</dbReference>
<keyword evidence="4" id="KW-0411">Iron-sulfur</keyword>
<dbReference type="SUPFAM" id="SSF102114">
    <property type="entry name" value="Radical SAM enzymes"/>
    <property type="match status" value="1"/>
</dbReference>
<sequence>MATRDAALAARPTLRAWIDEYAAIERDCLDALAREGIDLAAVGRFDAETAAVKRRLRAKGAAFRNGEASIVVGPLSPACAACSTGLGSKTFVLSMRCNRDCYFCFNVNQGDGAACDGFNDAWRAEVDAFAARCDEVTHVGLSGGEPLLFGEESVAFVRHVRSEHPDAHVRIYTAGDFLDEAILSALCDAGLDELRMSVKLDVRDACDSARVEAMLDEPLRKLALAQRFVPAVMVEMPAIPGTGDAMRELLARLDDQGVFGINLLEFGYPMSDWEAFRARGFEVRNPPYVVAYDYAYPAGLPIDGSEFLCLELLEYALDEGLSLGVHYCSLENKNRGQVFRQNAEVPLDPMLYKLDEEDFFYKTLKVFDGDVAVVRERFEALGASFAIDAGDGSLQCHPDRLEDVADLDVLPTLSYNVVERTARGCSLRELKLETTR</sequence>
<dbReference type="CDD" id="cd01335">
    <property type="entry name" value="Radical_SAM"/>
    <property type="match status" value="1"/>
</dbReference>
<dbReference type="InterPro" id="IPR058240">
    <property type="entry name" value="rSAM_sf"/>
</dbReference>
<keyword evidence="1" id="KW-0949">S-adenosyl-L-methionine</keyword>
<dbReference type="Proteomes" id="UP000253817">
    <property type="component" value="Unassembled WGS sequence"/>
</dbReference>
<organism evidence="7 9">
    <name type="scientific">Eggerthella sinensis</name>
    <dbReference type="NCBI Taxonomy" id="242230"/>
    <lineage>
        <taxon>Bacteria</taxon>
        <taxon>Bacillati</taxon>
        <taxon>Actinomycetota</taxon>
        <taxon>Coriobacteriia</taxon>
        <taxon>Eggerthellales</taxon>
        <taxon>Eggerthellaceae</taxon>
        <taxon>Eggerthella</taxon>
    </lineage>
</organism>
<feature type="domain" description="Radical SAM core" evidence="5">
    <location>
        <begin position="83"/>
        <end position="297"/>
    </location>
</feature>
<keyword evidence="3" id="KW-0408">Iron</keyword>
<dbReference type="Pfam" id="PF04055">
    <property type="entry name" value="Radical_SAM"/>
    <property type="match status" value="1"/>
</dbReference>
<dbReference type="PANTHER" id="PTHR43288">
    <property type="entry name" value="BIOTIN SYNTHASE-RELATED PROTEIN, RADICAL SAM SUPERFAMILY"/>
    <property type="match status" value="1"/>
</dbReference>
<dbReference type="GO" id="GO:0051536">
    <property type="term" value="F:iron-sulfur cluster binding"/>
    <property type="evidence" value="ECO:0007669"/>
    <property type="project" value="UniProtKB-KW"/>
</dbReference>
<evidence type="ECO:0000313" key="8">
    <source>
        <dbReference type="Proteomes" id="UP000253817"/>
    </source>
</evidence>
<dbReference type="InterPro" id="IPR013785">
    <property type="entry name" value="Aldolase_TIM"/>
</dbReference>
<evidence type="ECO:0000256" key="2">
    <source>
        <dbReference type="ARBA" id="ARBA00022723"/>
    </source>
</evidence>
<protein>
    <submittedName>
        <fullName evidence="7">Radical SAM protein</fullName>
    </submittedName>
</protein>
<dbReference type="OrthoDB" id="6457556at2"/>
<dbReference type="EMBL" id="PPTT01000004">
    <property type="protein sequence ID" value="RDB70829.1"/>
    <property type="molecule type" value="Genomic_DNA"/>
</dbReference>
<reference evidence="6 8" key="1">
    <citation type="journal article" date="2018" name="Elife">
        <title>Discovery and characterization of a prevalent human gut bacterial enzyme sufficient for the inactivation of a family of plant toxins.</title>
        <authorList>
            <person name="Koppel N."/>
            <person name="Bisanz J.E."/>
            <person name="Pandelia M.E."/>
            <person name="Turnbaugh P.J."/>
            <person name="Balskus E.P."/>
        </authorList>
    </citation>
    <scope>NUCLEOTIDE SEQUENCE [LARGE SCALE GENOMIC DNA]</scope>
    <source>
        <strain evidence="6 8">DSM 16107</strain>
    </source>
</reference>
<name>A0A3N0IUG6_9ACTN</name>
<gene>
    <name evidence="6" type="ORF">C1876_03735</name>
    <name evidence="7" type="ORF">DMP09_14830</name>
</gene>
<proteinExistence type="predicted"/>
<evidence type="ECO:0000256" key="1">
    <source>
        <dbReference type="ARBA" id="ARBA00022691"/>
    </source>
</evidence>
<comment type="caution">
    <text evidence="7">The sequence shown here is derived from an EMBL/GenBank/DDBJ whole genome shotgun (WGS) entry which is preliminary data.</text>
</comment>
<dbReference type="RefSeq" id="WP_114545379.1">
    <property type="nucleotide sequence ID" value="NZ_PPTT01000004.1"/>
</dbReference>
<dbReference type="GO" id="GO:0046872">
    <property type="term" value="F:metal ion binding"/>
    <property type="evidence" value="ECO:0007669"/>
    <property type="project" value="UniProtKB-KW"/>
</dbReference>
<dbReference type="Proteomes" id="UP000270112">
    <property type="component" value="Unassembled WGS sequence"/>
</dbReference>
<dbReference type="EMBL" id="QICC01000089">
    <property type="protein sequence ID" value="RNM40336.1"/>
    <property type="molecule type" value="Genomic_DNA"/>
</dbReference>
<dbReference type="GO" id="GO:0003824">
    <property type="term" value="F:catalytic activity"/>
    <property type="evidence" value="ECO:0007669"/>
    <property type="project" value="InterPro"/>
</dbReference>
<keyword evidence="8" id="KW-1185">Reference proteome</keyword>
<dbReference type="PANTHER" id="PTHR43288:SF1">
    <property type="entry name" value="GLYCYL-RADICAL ENZYME ACTIVATING ENZYME MJ0021-RELATED"/>
    <property type="match status" value="1"/>
</dbReference>